<dbReference type="Proteomes" id="UP000559626">
    <property type="component" value="Unassembled WGS sequence"/>
</dbReference>
<accession>A0A7Y0FLN8</accession>
<organism evidence="3 4">
    <name type="scientific">Hymenobacter polaris</name>
    <dbReference type="NCBI Taxonomy" id="2682546"/>
    <lineage>
        <taxon>Bacteria</taxon>
        <taxon>Pseudomonadati</taxon>
        <taxon>Bacteroidota</taxon>
        <taxon>Cytophagia</taxon>
        <taxon>Cytophagales</taxon>
        <taxon>Hymenobacteraceae</taxon>
        <taxon>Hymenobacter</taxon>
    </lineage>
</organism>
<dbReference type="AlphaFoldDB" id="A0A7Y0FLN8"/>
<dbReference type="GO" id="GO:0016747">
    <property type="term" value="F:acyltransferase activity, transferring groups other than amino-acyl groups"/>
    <property type="evidence" value="ECO:0007669"/>
    <property type="project" value="InterPro"/>
</dbReference>
<dbReference type="InterPro" id="IPR002656">
    <property type="entry name" value="Acyl_transf_3_dom"/>
</dbReference>
<dbReference type="EMBL" id="JABBGH010000001">
    <property type="protein sequence ID" value="NML64665.1"/>
    <property type="molecule type" value="Genomic_DNA"/>
</dbReference>
<comment type="caution">
    <text evidence="3">The sequence shown here is derived from an EMBL/GenBank/DDBJ whole genome shotgun (WGS) entry which is preliminary data.</text>
</comment>
<feature type="transmembrane region" description="Helical" evidence="1">
    <location>
        <begin position="299"/>
        <end position="319"/>
    </location>
</feature>
<feature type="transmembrane region" description="Helical" evidence="1">
    <location>
        <begin position="271"/>
        <end position="292"/>
    </location>
</feature>
<dbReference type="Pfam" id="PF01757">
    <property type="entry name" value="Acyl_transf_3"/>
    <property type="match status" value="1"/>
</dbReference>
<feature type="transmembrane region" description="Helical" evidence="1">
    <location>
        <begin position="28"/>
        <end position="48"/>
    </location>
</feature>
<evidence type="ECO:0000313" key="3">
    <source>
        <dbReference type="EMBL" id="NML64665.1"/>
    </source>
</evidence>
<proteinExistence type="predicted"/>
<feature type="transmembrane region" description="Helical" evidence="1">
    <location>
        <begin position="184"/>
        <end position="202"/>
    </location>
</feature>
<dbReference type="PANTHER" id="PTHR23028">
    <property type="entry name" value="ACETYLTRANSFERASE"/>
    <property type="match status" value="1"/>
</dbReference>
<feature type="transmembrane region" description="Helical" evidence="1">
    <location>
        <begin position="248"/>
        <end position="265"/>
    </location>
</feature>
<feature type="transmembrane region" description="Helical" evidence="1">
    <location>
        <begin position="339"/>
        <end position="356"/>
    </location>
</feature>
<keyword evidence="1" id="KW-0812">Transmembrane</keyword>
<dbReference type="RefSeq" id="WP_169529949.1">
    <property type="nucleotide sequence ID" value="NZ_JABBGH010000001.1"/>
</dbReference>
<feature type="transmembrane region" description="Helical" evidence="1">
    <location>
        <begin position="214"/>
        <end position="236"/>
    </location>
</feature>
<evidence type="ECO:0000259" key="2">
    <source>
        <dbReference type="Pfam" id="PF01757"/>
    </source>
</evidence>
<reference evidence="3 4" key="1">
    <citation type="submission" date="2020-04" db="EMBL/GenBank/DDBJ databases">
        <title>Hymenobacter polaris sp. nov., isolated from Arctic soil.</title>
        <authorList>
            <person name="Dahal R.H."/>
        </authorList>
    </citation>
    <scope>NUCLEOTIDE SEQUENCE [LARGE SCALE GENOMIC DNA]</scope>
    <source>
        <strain evidence="3 4">RP-2-7</strain>
    </source>
</reference>
<feature type="transmembrane region" description="Helical" evidence="1">
    <location>
        <begin position="159"/>
        <end position="177"/>
    </location>
</feature>
<dbReference type="InterPro" id="IPR050879">
    <property type="entry name" value="Acyltransferase_3"/>
</dbReference>
<gene>
    <name evidence="3" type="ORF">HHL22_05550</name>
</gene>
<protein>
    <submittedName>
        <fullName evidence="3">Acyltransferase</fullName>
    </submittedName>
</protein>
<dbReference type="GO" id="GO:0016020">
    <property type="term" value="C:membrane"/>
    <property type="evidence" value="ECO:0007669"/>
    <property type="project" value="TreeGrafter"/>
</dbReference>
<feature type="transmembrane region" description="Helical" evidence="1">
    <location>
        <begin position="109"/>
        <end position="139"/>
    </location>
</feature>
<feature type="transmembrane region" description="Helical" evidence="1">
    <location>
        <begin position="54"/>
        <end position="83"/>
    </location>
</feature>
<dbReference type="PANTHER" id="PTHR23028:SF53">
    <property type="entry name" value="ACYL_TRANSF_3 DOMAIN-CONTAINING PROTEIN"/>
    <property type="match status" value="1"/>
</dbReference>
<evidence type="ECO:0000313" key="4">
    <source>
        <dbReference type="Proteomes" id="UP000559626"/>
    </source>
</evidence>
<keyword evidence="4" id="KW-1185">Reference proteome</keyword>
<sequence>MYKSDGLDYKLVLVDNNQTKRILELDGLRAFAVALVVLYHMIDIAGITTNINPFLISLIAILGQAGVHIFFVISGFIITSLLLKEVVDSGTVSLIAFYRRRFFRIIPPLAAYLLILLLLFKIGYITIKPINFLLSFLFIGNFEPFGSSDSANGWFFGHTWSLSVEEQFYLIIPFVMVRILKFNTWLATFLLIICFVFCLLSLKVAKEASTLNSNLMGLTIFYAFRYIIIGVLFALNRNEVQKIIKERIVLLPVCLILFILVSNFLNHMPGFVAVCLSGLEAICYGFLVLWFVENPEKCAALRWGWIQWLGACSYSIYLWQQLFTGKPFFYNGWTIAQSPYAILAIIGCAALSHYLIELPSSRLGRVASKRKLYSNSNRSSLAQV</sequence>
<keyword evidence="1" id="KW-1133">Transmembrane helix</keyword>
<evidence type="ECO:0000256" key="1">
    <source>
        <dbReference type="SAM" id="Phobius"/>
    </source>
</evidence>
<keyword evidence="3" id="KW-0808">Transferase</keyword>
<keyword evidence="1" id="KW-0472">Membrane</keyword>
<feature type="domain" description="Acyltransferase 3" evidence="2">
    <location>
        <begin position="23"/>
        <end position="351"/>
    </location>
</feature>
<dbReference type="GO" id="GO:0000271">
    <property type="term" value="P:polysaccharide biosynthetic process"/>
    <property type="evidence" value="ECO:0007669"/>
    <property type="project" value="TreeGrafter"/>
</dbReference>
<keyword evidence="3" id="KW-0012">Acyltransferase</keyword>
<name>A0A7Y0FLN8_9BACT</name>